<reference evidence="7" key="1">
    <citation type="journal article" date="2019" name="Int. J. Syst. Evol. Microbiol.">
        <title>The Global Catalogue of Microorganisms (GCM) 10K type strain sequencing project: providing services to taxonomists for standard genome sequencing and annotation.</title>
        <authorList>
            <consortium name="The Broad Institute Genomics Platform"/>
            <consortium name="The Broad Institute Genome Sequencing Center for Infectious Disease"/>
            <person name="Wu L."/>
            <person name="Ma J."/>
        </authorList>
    </citation>
    <scope>NUCLEOTIDE SEQUENCE [LARGE SCALE GENOMIC DNA]</scope>
    <source>
        <strain evidence="7">NBRC 106593</strain>
    </source>
</reference>
<evidence type="ECO:0000256" key="2">
    <source>
        <dbReference type="ARBA" id="ARBA00022692"/>
    </source>
</evidence>
<dbReference type="InterPro" id="IPR002657">
    <property type="entry name" value="BilAc:Na_symport/Acr3"/>
</dbReference>
<dbReference type="Proteomes" id="UP001596356">
    <property type="component" value="Unassembled WGS sequence"/>
</dbReference>
<dbReference type="InterPro" id="IPR038770">
    <property type="entry name" value="Na+/solute_symporter_sf"/>
</dbReference>
<evidence type="ECO:0000256" key="1">
    <source>
        <dbReference type="ARBA" id="ARBA00004141"/>
    </source>
</evidence>
<keyword evidence="2 5" id="KW-0812">Transmembrane</keyword>
<dbReference type="PANTHER" id="PTHR10361:SF28">
    <property type="entry name" value="P3 PROTEIN-RELATED"/>
    <property type="match status" value="1"/>
</dbReference>
<feature type="transmembrane region" description="Helical" evidence="5">
    <location>
        <begin position="200"/>
        <end position="220"/>
    </location>
</feature>
<gene>
    <name evidence="6" type="ORF">ACFQBT_01260</name>
</gene>
<comment type="caution">
    <text evidence="6">The sequence shown here is derived from an EMBL/GenBank/DDBJ whole genome shotgun (WGS) entry which is preliminary data.</text>
</comment>
<dbReference type="EMBL" id="JBHSWJ010000002">
    <property type="protein sequence ID" value="MFC6712551.1"/>
    <property type="molecule type" value="Genomic_DNA"/>
</dbReference>
<evidence type="ECO:0000313" key="6">
    <source>
        <dbReference type="EMBL" id="MFC6712551.1"/>
    </source>
</evidence>
<dbReference type="Gene3D" id="1.20.1530.20">
    <property type="match status" value="1"/>
</dbReference>
<accession>A0ABW2ANL4</accession>
<protein>
    <submittedName>
        <fullName evidence="6">Bile acid:sodium symporter family protein</fullName>
    </submittedName>
</protein>
<organism evidence="6 7">
    <name type="scientific">Branchiibius cervicis</name>
    <dbReference type="NCBI Taxonomy" id="908252"/>
    <lineage>
        <taxon>Bacteria</taxon>
        <taxon>Bacillati</taxon>
        <taxon>Actinomycetota</taxon>
        <taxon>Actinomycetes</taxon>
        <taxon>Micrococcales</taxon>
        <taxon>Dermacoccaceae</taxon>
        <taxon>Branchiibius</taxon>
    </lineage>
</organism>
<dbReference type="Pfam" id="PF01758">
    <property type="entry name" value="SBF"/>
    <property type="match status" value="1"/>
</dbReference>
<feature type="transmembrane region" description="Helical" evidence="5">
    <location>
        <begin position="77"/>
        <end position="97"/>
    </location>
</feature>
<proteinExistence type="predicted"/>
<evidence type="ECO:0000256" key="3">
    <source>
        <dbReference type="ARBA" id="ARBA00022989"/>
    </source>
</evidence>
<feature type="transmembrane region" description="Helical" evidence="5">
    <location>
        <begin position="103"/>
        <end position="122"/>
    </location>
</feature>
<dbReference type="InterPro" id="IPR004710">
    <property type="entry name" value="Bilac:Na_transpt"/>
</dbReference>
<comment type="subcellular location">
    <subcellularLocation>
        <location evidence="1">Membrane</location>
        <topology evidence="1">Multi-pass membrane protein</topology>
    </subcellularLocation>
</comment>
<dbReference type="RefSeq" id="WP_377820024.1">
    <property type="nucleotide sequence ID" value="NZ_JBHSWJ010000002.1"/>
</dbReference>
<feature type="transmembrane region" description="Helical" evidence="5">
    <location>
        <begin position="232"/>
        <end position="253"/>
    </location>
</feature>
<feature type="transmembrane region" description="Helical" evidence="5">
    <location>
        <begin position="49"/>
        <end position="65"/>
    </location>
</feature>
<feature type="transmembrane region" description="Helical" evidence="5">
    <location>
        <begin position="16"/>
        <end position="37"/>
    </location>
</feature>
<keyword evidence="7" id="KW-1185">Reference proteome</keyword>
<sequence>MSQITSSPSQQRQDRSALIAVTVFPVLVLAAGAAGYFFPDTFTPLTTKVPYLLGIVMLCMGVTLTPPDFARIAKRPWVVLLGLVAHYVIMPLAGWAIAHALGLSPALAVGVILVGCAPSGTASNVMAYLAKGDVALSVSVATLSTLVAPVLTPLLTLWLAGSYLHVDAGSMFLDIVKTVLIPVILGVVIRLVAGRWVDRVAGIFPWISVAAISLIVAIVMGHSAAAFRTSGLLVIVAVVLHNGFGLLLGYLTGKAARLDHRARRALAFEVGMQNSGLAASLAAGHFASMPAAALPPAIFSVWHNVSGAVTAAFFRRRPLPEAELAAAEADRVTAGQSH</sequence>
<evidence type="ECO:0000256" key="4">
    <source>
        <dbReference type="ARBA" id="ARBA00023136"/>
    </source>
</evidence>
<evidence type="ECO:0000313" key="7">
    <source>
        <dbReference type="Proteomes" id="UP001596356"/>
    </source>
</evidence>
<feature type="transmembrane region" description="Helical" evidence="5">
    <location>
        <begin position="171"/>
        <end position="193"/>
    </location>
</feature>
<dbReference type="PANTHER" id="PTHR10361">
    <property type="entry name" value="SODIUM-BILE ACID COTRANSPORTER"/>
    <property type="match status" value="1"/>
</dbReference>
<feature type="transmembrane region" description="Helical" evidence="5">
    <location>
        <begin position="134"/>
        <end position="159"/>
    </location>
</feature>
<evidence type="ECO:0000256" key="5">
    <source>
        <dbReference type="SAM" id="Phobius"/>
    </source>
</evidence>
<keyword evidence="3 5" id="KW-1133">Transmembrane helix</keyword>
<name>A0ABW2ANL4_9MICO</name>
<keyword evidence="4 5" id="KW-0472">Membrane</keyword>